<gene>
    <name evidence="2" type="ORF">FGIG_00422</name>
</gene>
<proteinExistence type="predicted"/>
<comment type="caution">
    <text evidence="2">The sequence shown here is derived from an EMBL/GenBank/DDBJ whole genome shotgun (WGS) entry which is preliminary data.</text>
</comment>
<evidence type="ECO:0000256" key="1">
    <source>
        <dbReference type="SAM" id="MobiDB-lite"/>
    </source>
</evidence>
<organism evidence="2 3">
    <name type="scientific">Fasciola gigantica</name>
    <name type="common">Giant liver fluke</name>
    <dbReference type="NCBI Taxonomy" id="46835"/>
    <lineage>
        <taxon>Eukaryota</taxon>
        <taxon>Metazoa</taxon>
        <taxon>Spiralia</taxon>
        <taxon>Lophotrochozoa</taxon>
        <taxon>Platyhelminthes</taxon>
        <taxon>Trematoda</taxon>
        <taxon>Digenea</taxon>
        <taxon>Plagiorchiida</taxon>
        <taxon>Echinostomata</taxon>
        <taxon>Echinostomatoidea</taxon>
        <taxon>Fasciolidae</taxon>
        <taxon>Fasciola</taxon>
    </lineage>
</organism>
<evidence type="ECO:0000313" key="2">
    <source>
        <dbReference type="EMBL" id="TPP55775.1"/>
    </source>
</evidence>
<feature type="compositionally biased region" description="Polar residues" evidence="1">
    <location>
        <begin position="8"/>
        <end position="22"/>
    </location>
</feature>
<dbReference type="AlphaFoldDB" id="A0A504Y6B3"/>
<protein>
    <submittedName>
        <fullName evidence="2">Uncharacterized protein</fullName>
    </submittedName>
</protein>
<evidence type="ECO:0000313" key="3">
    <source>
        <dbReference type="Proteomes" id="UP000316759"/>
    </source>
</evidence>
<dbReference type="Proteomes" id="UP000316759">
    <property type="component" value="Unassembled WGS sequence"/>
</dbReference>
<accession>A0A504Y6B3</accession>
<sequence length="171" mass="19820">MTLKRVTSKTTKVSVDQSNSHRPTMRFPIVPGEELQRLMFSRTDRSSIHPVNDLKAIHASLFDSGATWMLHFVRSKSSTFWLVEVKFVTNLRRTCAKINPKFYRLESGRLSLATSETEHQFQRAFATNHLKLLYTHGDRSVCSLSLSTCMSRYDSDDDHRLALPVFFYRPF</sequence>
<keyword evidence="3" id="KW-1185">Reference proteome</keyword>
<feature type="region of interest" description="Disordered" evidence="1">
    <location>
        <begin position="1"/>
        <end position="23"/>
    </location>
</feature>
<name>A0A504Y6B3_FASGI</name>
<dbReference type="EMBL" id="SUNJ01015378">
    <property type="protein sequence ID" value="TPP55775.1"/>
    <property type="molecule type" value="Genomic_DNA"/>
</dbReference>
<reference evidence="2 3" key="1">
    <citation type="submission" date="2019-04" db="EMBL/GenBank/DDBJ databases">
        <title>Annotation for the trematode Fasciola gigantica.</title>
        <authorList>
            <person name="Choi Y.-J."/>
        </authorList>
    </citation>
    <scope>NUCLEOTIDE SEQUENCE [LARGE SCALE GENOMIC DNA]</scope>
    <source>
        <strain evidence="2">Uganda_cow_1</strain>
    </source>
</reference>